<gene>
    <name evidence="3" type="ORF">THSYN_00175</name>
</gene>
<dbReference type="OrthoDB" id="9810174at2"/>
<dbReference type="RefSeq" id="WP_100917350.1">
    <property type="nucleotide sequence ID" value="NZ_CP020370.1"/>
</dbReference>
<dbReference type="InterPro" id="IPR011083">
    <property type="entry name" value="Phage_tail_collar_dom"/>
</dbReference>
<accession>A0A2K8U291</accession>
<dbReference type="Proteomes" id="UP000232638">
    <property type="component" value="Chromosome"/>
</dbReference>
<proteinExistence type="predicted"/>
<organism evidence="3 4">
    <name type="scientific">Candidatus Thiodictyon syntrophicum</name>
    <dbReference type="NCBI Taxonomy" id="1166950"/>
    <lineage>
        <taxon>Bacteria</taxon>
        <taxon>Pseudomonadati</taxon>
        <taxon>Pseudomonadota</taxon>
        <taxon>Gammaproteobacteria</taxon>
        <taxon>Chromatiales</taxon>
        <taxon>Chromatiaceae</taxon>
        <taxon>Thiodictyon</taxon>
    </lineage>
</organism>
<name>A0A2K8U291_9GAMM</name>
<keyword evidence="4" id="KW-1185">Reference proteome</keyword>
<dbReference type="Pfam" id="PF07484">
    <property type="entry name" value="Collar"/>
    <property type="match status" value="1"/>
</dbReference>
<reference evidence="3 4" key="1">
    <citation type="submission" date="2017-03" db="EMBL/GenBank/DDBJ databases">
        <title>Complete genome sequence of Candidatus 'Thiodictyon syntrophicum' sp. nov. strain Cad16T, a photolithoautotroph purple sulfur bacterium isolated from an alpine meromictic lake.</title>
        <authorList>
            <person name="Luedin S.M."/>
            <person name="Pothier J.F."/>
            <person name="Danza F."/>
            <person name="Storelli N."/>
            <person name="Wittwer M."/>
            <person name="Tonolla M."/>
        </authorList>
    </citation>
    <scope>NUCLEOTIDE SEQUENCE [LARGE SCALE GENOMIC DNA]</scope>
    <source>
        <strain evidence="3 4">Cad16T</strain>
    </source>
</reference>
<dbReference type="EMBL" id="CP020370">
    <property type="protein sequence ID" value="AUB79529.1"/>
    <property type="molecule type" value="Genomic_DNA"/>
</dbReference>
<dbReference type="Gene3D" id="3.90.1340.10">
    <property type="entry name" value="Phage tail collar domain"/>
    <property type="match status" value="1"/>
</dbReference>
<dbReference type="KEGG" id="tsy:THSYN_00175"/>
<evidence type="ECO:0000259" key="2">
    <source>
        <dbReference type="Pfam" id="PF07484"/>
    </source>
</evidence>
<dbReference type="InterPro" id="IPR037053">
    <property type="entry name" value="Phage_tail_collar_dom_sf"/>
</dbReference>
<evidence type="ECO:0000256" key="1">
    <source>
        <dbReference type="SAM" id="SignalP"/>
    </source>
</evidence>
<feature type="signal peptide" evidence="1">
    <location>
        <begin position="1"/>
        <end position="28"/>
    </location>
</feature>
<evidence type="ECO:0000313" key="3">
    <source>
        <dbReference type="EMBL" id="AUB79529.1"/>
    </source>
</evidence>
<sequence>MSSNARLATAALATLSLAAAAWSPNAGACGNEPFIGEICIVPYNFAPLGYAFTDGRILSIAENTALYSLLGGTYGGDGRTNFALPDTRGRVIIGAGQGPGTSNYWLGEKGGTENVTLTVSQMPTHTHSAATSIAIKARGVSAAGNADGPGGNAWAAKARVGQYSTSAPDVDMTAGAIQVSSVSTTVGSAGGNLPFSIVQPYLVLNPIIALYGIYPSRN</sequence>
<dbReference type="AlphaFoldDB" id="A0A2K8U291"/>
<feature type="chain" id="PRO_5014603511" description="Phage tail collar domain-containing protein" evidence="1">
    <location>
        <begin position="29"/>
        <end position="218"/>
    </location>
</feature>
<keyword evidence="1" id="KW-0732">Signal</keyword>
<feature type="domain" description="Phage tail collar" evidence="2">
    <location>
        <begin position="36"/>
        <end position="92"/>
    </location>
</feature>
<dbReference type="SUPFAM" id="SSF88874">
    <property type="entry name" value="Receptor-binding domain of short tail fibre protein gp12"/>
    <property type="match status" value="1"/>
</dbReference>
<evidence type="ECO:0000313" key="4">
    <source>
        <dbReference type="Proteomes" id="UP000232638"/>
    </source>
</evidence>
<protein>
    <recommendedName>
        <fullName evidence="2">Phage tail collar domain-containing protein</fullName>
    </recommendedName>
</protein>